<sequence length="339" mass="37248">MGRISIVIDGSRLAIGLFLLCCLLSCHTVQGGVCWSTVLHNGRCRDLIQRDITQEECCKIGGGLAGWTEEDYDNGQTFFWSALGGGAPACQACSRSCRGIKCPEDQVCGLRKLGHPFCGCTRHCPASTKEAPLQPICSSENLSFKSLCHLKQRNCRQQLREWVNYNGSCQRSCDTVTCREDQHCILDADHNPYCVRCMTNCPDFKVPVCGTDGVTYDNMCHLNRASCLSQDKNITYAHRGSCRYGASCTETECKEDETCLLDNRHAKPAPRCVRCDLECNDTSSDSPPTPVCGSDGVTYSSWCQLRNNSCSFGLLIHVERIGPCLAASSANSTITMTTR</sequence>
<dbReference type="Pfam" id="PF21333">
    <property type="entry name" value="FST_N"/>
    <property type="match status" value="1"/>
</dbReference>
<accession>A0A1D1VTC1</accession>
<keyword evidence="3" id="KW-1015">Disulfide bond</keyword>
<dbReference type="InterPro" id="IPR036773">
    <property type="entry name" value="TB_dom_sf"/>
</dbReference>
<dbReference type="PANTHER" id="PTHR13866:SF29">
    <property type="entry name" value="FOLLISTATIN"/>
    <property type="match status" value="1"/>
</dbReference>
<evidence type="ECO:0000256" key="4">
    <source>
        <dbReference type="ARBA" id="ARBA00023180"/>
    </source>
</evidence>
<evidence type="ECO:0000256" key="3">
    <source>
        <dbReference type="ARBA" id="ARBA00023157"/>
    </source>
</evidence>
<evidence type="ECO:0000256" key="5">
    <source>
        <dbReference type="SAM" id="SignalP"/>
    </source>
</evidence>
<keyword evidence="4" id="KW-0325">Glycoprotein</keyword>
<dbReference type="Proteomes" id="UP000186922">
    <property type="component" value="Unassembled WGS sequence"/>
</dbReference>
<evidence type="ECO:0000313" key="8">
    <source>
        <dbReference type="Proteomes" id="UP000186922"/>
    </source>
</evidence>
<protein>
    <recommendedName>
        <fullName evidence="6">Kazal-like domain-containing protein</fullName>
    </recommendedName>
</protein>
<dbReference type="Gene3D" id="3.90.290.10">
    <property type="entry name" value="TGF-beta binding (TB) domain"/>
    <property type="match status" value="1"/>
</dbReference>
<evidence type="ECO:0000313" key="7">
    <source>
        <dbReference type="EMBL" id="GAV01809.1"/>
    </source>
</evidence>
<organism evidence="7 8">
    <name type="scientific">Ramazzottius varieornatus</name>
    <name type="common">Water bear</name>
    <name type="synonym">Tardigrade</name>
    <dbReference type="NCBI Taxonomy" id="947166"/>
    <lineage>
        <taxon>Eukaryota</taxon>
        <taxon>Metazoa</taxon>
        <taxon>Ecdysozoa</taxon>
        <taxon>Tardigrada</taxon>
        <taxon>Eutardigrada</taxon>
        <taxon>Parachela</taxon>
        <taxon>Hypsibioidea</taxon>
        <taxon>Ramazzottiidae</taxon>
        <taxon>Ramazzottius</taxon>
    </lineage>
</organism>
<evidence type="ECO:0000256" key="2">
    <source>
        <dbReference type="ARBA" id="ARBA00022737"/>
    </source>
</evidence>
<keyword evidence="1 5" id="KW-0732">Signal</keyword>
<keyword evidence="2" id="KW-0677">Repeat</keyword>
<feature type="signal peptide" evidence="5">
    <location>
        <begin position="1"/>
        <end position="31"/>
    </location>
</feature>
<gene>
    <name evidence="7" type="primary">RvY_12459-1</name>
    <name evidence="7" type="synonym">RvY_12459.1</name>
    <name evidence="7" type="ORF">RvY_12459</name>
</gene>
<dbReference type="SUPFAM" id="SSF100895">
    <property type="entry name" value="Kazal-type serine protease inhibitors"/>
    <property type="match status" value="3"/>
</dbReference>
<proteinExistence type="predicted"/>
<feature type="domain" description="Kazal-like" evidence="6">
    <location>
        <begin position="195"/>
        <end position="244"/>
    </location>
</feature>
<dbReference type="PANTHER" id="PTHR13866">
    <property type="entry name" value="SPARC OSTEONECTIN"/>
    <property type="match status" value="1"/>
</dbReference>
<comment type="caution">
    <text evidence="7">The sequence shown here is derived from an EMBL/GenBank/DDBJ whole genome shotgun (WGS) entry which is preliminary data.</text>
</comment>
<dbReference type="Pfam" id="PF07648">
    <property type="entry name" value="Kazal_2"/>
    <property type="match status" value="3"/>
</dbReference>
<dbReference type="GO" id="GO:0005615">
    <property type="term" value="C:extracellular space"/>
    <property type="evidence" value="ECO:0007669"/>
    <property type="project" value="TreeGrafter"/>
</dbReference>
<name>A0A1D1VTC1_RAMVA</name>
<dbReference type="PROSITE" id="PS51465">
    <property type="entry name" value="KAZAL_2"/>
    <property type="match status" value="3"/>
</dbReference>
<evidence type="ECO:0000256" key="1">
    <source>
        <dbReference type="ARBA" id="ARBA00022729"/>
    </source>
</evidence>
<dbReference type="OrthoDB" id="192611at2759"/>
<dbReference type="EMBL" id="BDGG01000007">
    <property type="protein sequence ID" value="GAV01809.1"/>
    <property type="molecule type" value="Genomic_DNA"/>
</dbReference>
<dbReference type="GO" id="GO:0050840">
    <property type="term" value="F:extracellular matrix binding"/>
    <property type="evidence" value="ECO:0007669"/>
    <property type="project" value="TreeGrafter"/>
</dbReference>
<dbReference type="GO" id="GO:0005518">
    <property type="term" value="F:collagen binding"/>
    <property type="evidence" value="ECO:0007669"/>
    <property type="project" value="TreeGrafter"/>
</dbReference>
<reference evidence="7 8" key="1">
    <citation type="journal article" date="2016" name="Nat. Commun.">
        <title>Extremotolerant tardigrade genome and improved radiotolerance of human cultured cells by tardigrade-unique protein.</title>
        <authorList>
            <person name="Hashimoto T."/>
            <person name="Horikawa D.D."/>
            <person name="Saito Y."/>
            <person name="Kuwahara H."/>
            <person name="Kozuka-Hata H."/>
            <person name="Shin-I T."/>
            <person name="Minakuchi Y."/>
            <person name="Ohishi K."/>
            <person name="Motoyama A."/>
            <person name="Aizu T."/>
            <person name="Enomoto A."/>
            <person name="Kondo K."/>
            <person name="Tanaka S."/>
            <person name="Hara Y."/>
            <person name="Koshikawa S."/>
            <person name="Sagara H."/>
            <person name="Miura T."/>
            <person name="Yokobori S."/>
            <person name="Miyagawa K."/>
            <person name="Suzuki Y."/>
            <person name="Kubo T."/>
            <person name="Oyama M."/>
            <person name="Kohara Y."/>
            <person name="Fujiyama A."/>
            <person name="Arakawa K."/>
            <person name="Katayama T."/>
            <person name="Toyoda A."/>
            <person name="Kunieda T."/>
        </authorList>
    </citation>
    <scope>NUCLEOTIDE SEQUENCE [LARGE SCALE GENOMIC DNA]</scope>
    <source>
        <strain evidence="7 8">YOKOZUNA-1</strain>
    </source>
</reference>
<feature type="domain" description="Kazal-like" evidence="6">
    <location>
        <begin position="119"/>
        <end position="171"/>
    </location>
</feature>
<feature type="chain" id="PRO_5008898820" description="Kazal-like domain-containing protein" evidence="5">
    <location>
        <begin position="32"/>
        <end position="339"/>
    </location>
</feature>
<dbReference type="SMART" id="SM00280">
    <property type="entry name" value="KAZAL"/>
    <property type="match status" value="3"/>
</dbReference>
<dbReference type="AlphaFoldDB" id="A0A1D1VTC1"/>
<dbReference type="InterPro" id="IPR036058">
    <property type="entry name" value="Kazal_dom_sf"/>
</dbReference>
<evidence type="ECO:0000259" key="6">
    <source>
        <dbReference type="PROSITE" id="PS51465"/>
    </source>
</evidence>
<dbReference type="STRING" id="947166.A0A1D1VTC1"/>
<dbReference type="GO" id="GO:0005509">
    <property type="term" value="F:calcium ion binding"/>
    <property type="evidence" value="ECO:0007669"/>
    <property type="project" value="TreeGrafter"/>
</dbReference>
<dbReference type="Gene3D" id="3.30.60.30">
    <property type="match status" value="3"/>
</dbReference>
<dbReference type="InterPro" id="IPR002350">
    <property type="entry name" value="Kazal_dom"/>
</dbReference>
<feature type="domain" description="Kazal-like" evidence="6">
    <location>
        <begin position="276"/>
        <end position="326"/>
    </location>
</feature>
<keyword evidence="8" id="KW-1185">Reference proteome</keyword>
<dbReference type="CDD" id="cd00104">
    <property type="entry name" value="KAZAL_FS"/>
    <property type="match status" value="2"/>
</dbReference>